<sequence length="87" mass="10164">MNPPPPSRRERLRRLQAQSSLLRLRLATEVLVLAHSRPAQRTAALWRGLRRVGPWARLAWRWGRSPSAQALAAAILTAWPWWRARRR</sequence>
<reference evidence="1" key="1">
    <citation type="submission" date="2022-10" db="EMBL/GenBank/DDBJ databases">
        <title>Complete genome sequence of Schlegelella aquatica LMG 23380.</title>
        <authorList>
            <person name="Musilova J."/>
            <person name="Kourilova X."/>
            <person name="Bezdicek M."/>
            <person name="Hermankova K."/>
            <person name="Obruca S."/>
            <person name="Sedlar K."/>
        </authorList>
    </citation>
    <scope>NUCLEOTIDE SEQUENCE</scope>
    <source>
        <strain evidence="1">LMG 23380</strain>
    </source>
</reference>
<dbReference type="EMBL" id="CP110257">
    <property type="protein sequence ID" value="UZD56384.1"/>
    <property type="molecule type" value="Genomic_DNA"/>
</dbReference>
<name>A0ABY6MWI9_9BURK</name>
<dbReference type="RefSeq" id="WP_264894361.1">
    <property type="nucleotide sequence ID" value="NZ_CP110257.1"/>
</dbReference>
<evidence type="ECO:0000313" key="2">
    <source>
        <dbReference type="Proteomes" id="UP001163266"/>
    </source>
</evidence>
<proteinExistence type="predicted"/>
<keyword evidence="2" id="KW-1185">Reference proteome</keyword>
<accession>A0ABY6MWI9</accession>
<evidence type="ECO:0000313" key="1">
    <source>
        <dbReference type="EMBL" id="UZD56384.1"/>
    </source>
</evidence>
<protein>
    <submittedName>
        <fullName evidence="1">Uncharacterized protein</fullName>
    </submittedName>
</protein>
<gene>
    <name evidence="1" type="ORF">OMP39_07425</name>
</gene>
<organism evidence="1 2">
    <name type="scientific">Caldimonas aquatica</name>
    <dbReference type="NCBI Taxonomy" id="376175"/>
    <lineage>
        <taxon>Bacteria</taxon>
        <taxon>Pseudomonadati</taxon>
        <taxon>Pseudomonadota</taxon>
        <taxon>Betaproteobacteria</taxon>
        <taxon>Burkholderiales</taxon>
        <taxon>Sphaerotilaceae</taxon>
        <taxon>Caldimonas</taxon>
    </lineage>
</organism>
<dbReference type="Proteomes" id="UP001163266">
    <property type="component" value="Chromosome"/>
</dbReference>